<feature type="repeat" description="ANK" evidence="3">
    <location>
        <begin position="1692"/>
        <end position="1713"/>
    </location>
</feature>
<dbReference type="PANTHER" id="PTHR24198:SF165">
    <property type="entry name" value="ANKYRIN REPEAT-CONTAINING PROTEIN-RELATED"/>
    <property type="match status" value="1"/>
</dbReference>
<dbReference type="Pfam" id="PF12796">
    <property type="entry name" value="Ank_2"/>
    <property type="match status" value="6"/>
</dbReference>
<evidence type="ECO:0000313" key="5">
    <source>
        <dbReference type="EMBL" id="KNC51486.1"/>
    </source>
</evidence>
<dbReference type="SMART" id="SM00248">
    <property type="entry name" value="ANK"/>
    <property type="match status" value="31"/>
</dbReference>
<dbReference type="PROSITE" id="PS50096">
    <property type="entry name" value="IQ"/>
    <property type="match status" value="1"/>
</dbReference>
<gene>
    <name evidence="5" type="ORF">AMSG_07682</name>
</gene>
<feature type="repeat" description="ANK" evidence="3">
    <location>
        <begin position="692"/>
        <end position="724"/>
    </location>
</feature>
<feature type="compositionally biased region" description="Gly residues" evidence="4">
    <location>
        <begin position="1232"/>
        <end position="1242"/>
    </location>
</feature>
<evidence type="ECO:0000256" key="4">
    <source>
        <dbReference type="SAM" id="MobiDB-lite"/>
    </source>
</evidence>
<feature type="repeat" description="ANK" evidence="3">
    <location>
        <begin position="170"/>
        <end position="195"/>
    </location>
</feature>
<dbReference type="SUPFAM" id="SSF48403">
    <property type="entry name" value="Ankyrin repeat"/>
    <property type="match status" value="6"/>
</dbReference>
<dbReference type="Pfam" id="PF00023">
    <property type="entry name" value="Ank"/>
    <property type="match status" value="1"/>
</dbReference>
<feature type="region of interest" description="Disordered" evidence="4">
    <location>
        <begin position="1896"/>
        <end position="1919"/>
    </location>
</feature>
<dbReference type="PROSITE" id="PS50088">
    <property type="entry name" value="ANK_REPEAT"/>
    <property type="match status" value="13"/>
</dbReference>
<feature type="compositionally biased region" description="Basic residues" evidence="4">
    <location>
        <begin position="1865"/>
        <end position="1884"/>
    </location>
</feature>
<feature type="repeat" description="ANK" evidence="3">
    <location>
        <begin position="1552"/>
        <end position="1584"/>
    </location>
</feature>
<feature type="repeat" description="ANK" evidence="3">
    <location>
        <begin position="957"/>
        <end position="989"/>
    </location>
</feature>
<protein>
    <submittedName>
        <fullName evidence="5">Ankyrin</fullName>
    </submittedName>
</protein>
<feature type="region of interest" description="Disordered" evidence="4">
    <location>
        <begin position="1861"/>
        <end position="1884"/>
    </location>
</feature>
<evidence type="ECO:0000256" key="1">
    <source>
        <dbReference type="ARBA" id="ARBA00022737"/>
    </source>
</evidence>
<dbReference type="STRING" id="461836.A0A0L0DH74"/>
<dbReference type="PROSITE" id="PS50297">
    <property type="entry name" value="ANK_REP_REGION"/>
    <property type="match status" value="10"/>
</dbReference>
<feature type="region of interest" description="Disordered" evidence="4">
    <location>
        <begin position="1207"/>
        <end position="1246"/>
    </location>
</feature>
<feature type="repeat" description="ANK" evidence="3">
    <location>
        <begin position="1658"/>
        <end position="1681"/>
    </location>
</feature>
<dbReference type="PRINTS" id="PR01415">
    <property type="entry name" value="ANKYRIN"/>
</dbReference>
<dbReference type="EMBL" id="GL349467">
    <property type="protein sequence ID" value="KNC51486.1"/>
    <property type="molecule type" value="Genomic_DNA"/>
</dbReference>
<dbReference type="Proteomes" id="UP000054408">
    <property type="component" value="Unassembled WGS sequence"/>
</dbReference>
<dbReference type="InterPro" id="IPR002110">
    <property type="entry name" value="Ankyrin_rpt"/>
</dbReference>
<dbReference type="InterPro" id="IPR036770">
    <property type="entry name" value="Ankyrin_rpt-contain_sf"/>
</dbReference>
<evidence type="ECO:0000313" key="6">
    <source>
        <dbReference type="Proteomes" id="UP000054408"/>
    </source>
</evidence>
<feature type="repeat" description="ANK" evidence="3">
    <location>
        <begin position="1516"/>
        <end position="1549"/>
    </location>
</feature>
<keyword evidence="1" id="KW-0677">Repeat</keyword>
<organism evidence="5 6">
    <name type="scientific">Thecamonas trahens ATCC 50062</name>
    <dbReference type="NCBI Taxonomy" id="461836"/>
    <lineage>
        <taxon>Eukaryota</taxon>
        <taxon>Apusozoa</taxon>
        <taxon>Apusomonadida</taxon>
        <taxon>Apusomonadidae</taxon>
        <taxon>Thecamonas</taxon>
    </lineage>
</organism>
<dbReference type="eggNOG" id="KOG4177">
    <property type="taxonomic scope" value="Eukaryota"/>
</dbReference>
<proteinExistence type="predicted"/>
<feature type="compositionally biased region" description="Polar residues" evidence="4">
    <location>
        <begin position="1978"/>
        <end position="1994"/>
    </location>
</feature>
<feature type="repeat" description="ANK" evidence="3">
    <location>
        <begin position="1431"/>
        <end position="1482"/>
    </location>
</feature>
<feature type="compositionally biased region" description="Low complexity" evidence="4">
    <location>
        <begin position="28"/>
        <end position="50"/>
    </location>
</feature>
<accession>A0A0L0DH74</accession>
<feature type="region of interest" description="Disordered" evidence="4">
    <location>
        <begin position="25"/>
        <end position="50"/>
    </location>
</feature>
<keyword evidence="6" id="KW-1185">Reference proteome</keyword>
<sequence length="2032" mass="208064">MASLRMAAASSSSIRSVGDTLLANKSGTSQADTGSSADAGSSLVAGSPSSSVSGSGVAAEKMAMAKLLLQAHDIDLLWEVMMADGNGCGAQQGLSPLHAAAQASYHGADKVLGALLQLLAKAKVKAEALAVCDHHGLTPLHHTALAGTSASVRTLVAAGADVNALSDSNPPLSPLHVAARAGNVSALDALIAAGAASPPREGMTWLAAHEAVLVGSSAALALLLTSYPTPSVNATSPLLIHLAASSPASLASLELLLATGANPNVIDSRSSFTPLHTAVASCNMPALHALASCPAVNVLVQSTLAGTALHTAAAIDSREGLFALLEHVPTPEARAAALAETHPSTNHSVLATAVTAGALDVVTALVTVEPMICDPPNESHLFLAAANGHVRILSLLFDIIGRDATKALDSDGFSLIHHAAARSMVSDELIEILGGPHGLVTMVEASGLYTDLSPLDLAVLGAGEAHTRGADVVASARVLITAVPRFVTTSSLHLALDLLGSESLLGGTFQLFNLLVPSRADMLPLFSSAAALGKDEWIATLDTLYEAREPPRTDTRKATALSNALLEAINANHLTTTCLLLGMGATAPTAVHRAAAVGATQILIELLSAGPHAADSARPDTDGLLPIHYAAAAGNIEACKVLAKAEPECLNALDENPGSRRSPLQHALATGPPAVALALIRLGADPELHDGLGHTALHHAAHSGHADAVHYMLAKHPHIANVSSPSEHTALHAAAAATKSSRAIIHALVSSGLAPDTTDATGATPLHIAVAAGNAAAVAGLVAVGADATKLDGSGISARERADQLAASGHPAGARIVSILTGDAGGAEAETAEQAAVRVQAAWRGFRARQLYCGAPSRAVSLGLATSIGLVAVRTQLGDSKPINVYDAAASRNNIGVLREQLEDRMASLDETDELGRTVLVRAILRVGAPFASRADAVELVRTLVDAGAPVTAADELGHSPLHYAAALNAVDVVELLLSGLVDVGALDAGGNSPLHYANVEVAEVLLAHGASAMAPNATSYTPIHAASAADNLALLEVLLDTAGVTFPLTPSALDLALLSRARRTSELLMHRSSLTPISLHAAALGGDGIIVSRVIGAQRMTSGYRGKMPMSCPPQFSPLLARAGGASLPTLPCDLLSARSPSPAVSISRSARSPVPSGSACGDVSINDDEIGPNGMQKWSPLAYAVWGGRVGAALALLKEYGSHDCGRPSTAGGTSELGETLGDDSVSAVDGGGGGAGGGDESVTGLGRSGQTNCLAPRGMSSLLHVAARSSNCSVALIELLLTWMEATLASRDSNGWTPLHVAVAAELSTRPTSVLLRLGADVTALTERAEHTVLHTAARHARLAVVEEVVTAPGASLAMEIKDGAGLSPRDMALVCGREDVVEVFVRRFGWGSSRGNGLHAVARLDAVDMVPFVMRRYRPDVNGRDGRGFAPLHYAAVQATSSELPLTIISPESPVLPQQGRVVTALLEHGADVEVRNGRGATPLHLAAKYGRIGPVEILLKAKASVLATNVDGATPLHLAAKYDHPEVVSRLLASPSADAAVVAGDASGRAPQHHAAQLSRADVARLLLDAGGHPLQRDDQERTPLHEAAAAPSQSTRVLRVYLDALGAGASLEVLDASGRTPIHYAAAAGSTEALSMMMQAENRPNPDGRDRNGQTPLALAAAAGHLEVVRILVSRLGVDVSGVDDAGNTPLHAAVRAGALAVVELLLAQEQVAVNATNNSGETALHVAGAGCDEDDALRVAYALLSCGREPASARVQVAGTGETPAESARTRGMHELAHLIEVVAGIHRERTVRNGPRIMRGSRGVLPIPIVAPEEVVAGVKVYPYEAKPFMAAPAAGPASPDESDAAGKVAGLDARKAKQQRRRRVRARVRNPGAKRPRRGMRLVIVEEEAGGQGDREQRMHEPTPPMSGRAKQVLSEAEIRAATSARLARFHRTDAVLDGRTDVELDGWEAVDPLAADNVFGLPPLPASEANTASHGETASSSQAGSMDALPELAAGSESSLRASGSARGLGLLAASVLARKVV</sequence>
<feature type="region of interest" description="Disordered" evidence="4">
    <location>
        <begin position="1146"/>
        <end position="1168"/>
    </location>
</feature>
<feature type="repeat" description="ANK" evidence="3">
    <location>
        <begin position="1623"/>
        <end position="1655"/>
    </location>
</feature>
<dbReference type="OrthoDB" id="539213at2759"/>
<keyword evidence="2 3" id="KW-0040">ANK repeat</keyword>
<feature type="repeat" description="ANK" evidence="3">
    <location>
        <begin position="1297"/>
        <end position="1330"/>
    </location>
</feature>
<dbReference type="RefSeq" id="XP_013756145.1">
    <property type="nucleotide sequence ID" value="XM_013900691.1"/>
</dbReference>
<feature type="repeat" description="ANK" evidence="3">
    <location>
        <begin position="761"/>
        <end position="793"/>
    </location>
</feature>
<reference evidence="5 6" key="1">
    <citation type="submission" date="2010-05" db="EMBL/GenBank/DDBJ databases">
        <title>The Genome Sequence of Thecamonas trahens ATCC 50062.</title>
        <authorList>
            <consortium name="The Broad Institute Genome Sequencing Platform"/>
            <person name="Russ C."/>
            <person name="Cuomo C."/>
            <person name="Shea T."/>
            <person name="Young S.K."/>
            <person name="Zeng Q."/>
            <person name="Koehrsen M."/>
            <person name="Haas B."/>
            <person name="Borodovsky M."/>
            <person name="Guigo R."/>
            <person name="Alvarado L."/>
            <person name="Berlin A."/>
            <person name="Bochicchio J."/>
            <person name="Borenstein D."/>
            <person name="Chapman S."/>
            <person name="Chen Z."/>
            <person name="Freedman E."/>
            <person name="Gellesch M."/>
            <person name="Goldberg J."/>
            <person name="Griggs A."/>
            <person name="Gujja S."/>
            <person name="Heilman E."/>
            <person name="Heiman D."/>
            <person name="Hepburn T."/>
            <person name="Howarth C."/>
            <person name="Jen D."/>
            <person name="Larson L."/>
            <person name="Mehta T."/>
            <person name="Park D."/>
            <person name="Pearson M."/>
            <person name="Roberts A."/>
            <person name="Saif S."/>
            <person name="Shenoy N."/>
            <person name="Sisk P."/>
            <person name="Stolte C."/>
            <person name="Sykes S."/>
            <person name="Thomson T."/>
            <person name="Walk T."/>
            <person name="White J."/>
            <person name="Yandava C."/>
            <person name="Burger G."/>
            <person name="Gray M.W."/>
            <person name="Holland P.W.H."/>
            <person name="King N."/>
            <person name="Lang F.B.F."/>
            <person name="Roger A.J."/>
            <person name="Ruiz-Trillo I."/>
            <person name="Lander E."/>
            <person name="Nusbaum C."/>
        </authorList>
    </citation>
    <scope>NUCLEOTIDE SEQUENCE [LARGE SCALE GENOMIC DNA]</scope>
    <source>
        <strain evidence="5 6">ATCC 50062</strain>
    </source>
</reference>
<evidence type="ECO:0000256" key="2">
    <source>
        <dbReference type="ARBA" id="ARBA00023043"/>
    </source>
</evidence>
<feature type="repeat" description="ANK" evidence="3">
    <location>
        <begin position="1483"/>
        <end position="1515"/>
    </location>
</feature>
<evidence type="ECO:0000256" key="3">
    <source>
        <dbReference type="PROSITE-ProRule" id="PRU00023"/>
    </source>
</evidence>
<feature type="region of interest" description="Disordered" evidence="4">
    <location>
        <begin position="1974"/>
        <end position="1995"/>
    </location>
</feature>
<dbReference type="Gene3D" id="1.25.40.20">
    <property type="entry name" value="Ankyrin repeat-containing domain"/>
    <property type="match status" value="7"/>
</dbReference>
<dbReference type="GeneID" id="25566550"/>
<name>A0A0L0DH74_THETB</name>
<feature type="repeat" description="ANK" evidence="3">
    <location>
        <begin position="135"/>
        <end position="167"/>
    </location>
</feature>
<dbReference type="PANTHER" id="PTHR24198">
    <property type="entry name" value="ANKYRIN REPEAT AND PROTEIN KINASE DOMAIN-CONTAINING PROTEIN"/>
    <property type="match status" value="1"/>
</dbReference>